<dbReference type="GO" id="GO:0005507">
    <property type="term" value="F:copper ion binding"/>
    <property type="evidence" value="ECO:0007669"/>
    <property type="project" value="InterPro"/>
</dbReference>
<dbReference type="GO" id="GO:0016020">
    <property type="term" value="C:membrane"/>
    <property type="evidence" value="ECO:0007669"/>
    <property type="project" value="InterPro"/>
</dbReference>
<dbReference type="InterPro" id="IPR051403">
    <property type="entry name" value="NosZ/Cyto_c_oxidase_sub2"/>
</dbReference>
<reference evidence="6" key="1">
    <citation type="submission" date="2020-01" db="EMBL/GenBank/DDBJ databases">
        <authorList>
            <person name="Meier V. D."/>
            <person name="Meier V D."/>
        </authorList>
    </citation>
    <scope>NUCLEOTIDE SEQUENCE</scope>
    <source>
        <strain evidence="6">HLG_WM_MAG_07</strain>
    </source>
</reference>
<dbReference type="AlphaFoldDB" id="A0A6S6SGZ0"/>
<evidence type="ECO:0000313" key="6">
    <source>
        <dbReference type="EMBL" id="CAA6809348.1"/>
    </source>
</evidence>
<dbReference type="InterPro" id="IPR001505">
    <property type="entry name" value="Copper_CuA"/>
</dbReference>
<dbReference type="InterPro" id="IPR008972">
    <property type="entry name" value="Cupredoxin"/>
</dbReference>
<keyword evidence="2" id="KW-0479">Metal-binding</keyword>
<evidence type="ECO:0000259" key="5">
    <source>
        <dbReference type="PROSITE" id="PS50857"/>
    </source>
</evidence>
<dbReference type="Gene3D" id="2.60.40.420">
    <property type="entry name" value="Cupredoxins - blue copper proteins"/>
    <property type="match status" value="1"/>
</dbReference>
<dbReference type="PANTHER" id="PTHR42838">
    <property type="entry name" value="CYTOCHROME C OXIDASE SUBUNIT II"/>
    <property type="match status" value="1"/>
</dbReference>
<organism evidence="6">
    <name type="scientific">uncultured Thiotrichaceae bacterium</name>
    <dbReference type="NCBI Taxonomy" id="298394"/>
    <lineage>
        <taxon>Bacteria</taxon>
        <taxon>Pseudomonadati</taxon>
        <taxon>Pseudomonadota</taxon>
        <taxon>Gammaproteobacteria</taxon>
        <taxon>Thiotrichales</taxon>
        <taxon>Thiotrichaceae</taxon>
        <taxon>environmental samples</taxon>
    </lineage>
</organism>
<name>A0A6S6SGZ0_9GAMM</name>
<protein>
    <submittedName>
        <fullName evidence="6">Cytochrome c oxidase (B(O/a)3-type) chain II (EC)</fullName>
        <ecNumber evidence="6">1.9.3.1</ecNumber>
    </submittedName>
</protein>
<dbReference type="InterPro" id="IPR002429">
    <property type="entry name" value="CcO_II-like_C"/>
</dbReference>
<feature type="domain" description="Cytochrome oxidase subunit II copper A binding" evidence="5">
    <location>
        <begin position="73"/>
        <end position="175"/>
    </location>
</feature>
<keyword evidence="3" id="KW-0186">Copper</keyword>
<evidence type="ECO:0000256" key="3">
    <source>
        <dbReference type="ARBA" id="ARBA00023008"/>
    </source>
</evidence>
<dbReference type="GO" id="GO:0030313">
    <property type="term" value="C:cell envelope"/>
    <property type="evidence" value="ECO:0007669"/>
    <property type="project" value="UniProtKB-SubCell"/>
</dbReference>
<dbReference type="PROSITE" id="PS00078">
    <property type="entry name" value="COX2"/>
    <property type="match status" value="1"/>
</dbReference>
<feature type="transmembrane region" description="Helical" evidence="4">
    <location>
        <begin position="12"/>
        <end position="32"/>
    </location>
</feature>
<dbReference type="EMBL" id="CACVAY010000039">
    <property type="protein sequence ID" value="CAA6809348.1"/>
    <property type="molecule type" value="Genomic_DNA"/>
</dbReference>
<keyword evidence="4" id="KW-0472">Membrane</keyword>
<dbReference type="PROSITE" id="PS50857">
    <property type="entry name" value="COX2_CUA"/>
    <property type="match status" value="1"/>
</dbReference>
<keyword evidence="6" id="KW-0560">Oxidoreductase</keyword>
<keyword evidence="4" id="KW-1133">Transmembrane helix</keyword>
<evidence type="ECO:0000256" key="4">
    <source>
        <dbReference type="SAM" id="Phobius"/>
    </source>
</evidence>
<dbReference type="GO" id="GO:0016491">
    <property type="term" value="F:oxidoreductase activity"/>
    <property type="evidence" value="ECO:0007669"/>
    <property type="project" value="UniProtKB-KW"/>
</dbReference>
<keyword evidence="4" id="KW-0812">Transmembrane</keyword>
<dbReference type="Pfam" id="PF00116">
    <property type="entry name" value="COX2"/>
    <property type="match status" value="1"/>
</dbReference>
<gene>
    <name evidence="6" type="ORF">HELGO_WM12942</name>
</gene>
<dbReference type="PANTHER" id="PTHR42838:SF2">
    <property type="entry name" value="NITROUS-OXIDE REDUCTASE"/>
    <property type="match status" value="1"/>
</dbReference>
<comment type="subcellular location">
    <subcellularLocation>
        <location evidence="1">Cell envelope</location>
    </subcellularLocation>
</comment>
<sequence length="176" mass="19482">MAIHIDPLEKKWIIMSAAMVLLAWLIILYFAAVKDVHPPSNVEVIDSARLHLDSGIGGGEFAEDKLGVRQDPDGTIVVTIVAARYGFYPQHVEVPVDTPVKFRMASFDVLHGVLIPFSNMNTMIVPGYIAEVTSSFTQLGDFPVICQEYCGLAHAYMYGMIKIVPKDEFKLIARAN</sequence>
<accession>A0A6S6SGZ0</accession>
<dbReference type="GO" id="GO:0004129">
    <property type="term" value="F:cytochrome-c oxidase activity"/>
    <property type="evidence" value="ECO:0007669"/>
    <property type="project" value="InterPro"/>
</dbReference>
<dbReference type="SUPFAM" id="SSF49503">
    <property type="entry name" value="Cupredoxins"/>
    <property type="match status" value="1"/>
</dbReference>
<evidence type="ECO:0000256" key="1">
    <source>
        <dbReference type="ARBA" id="ARBA00004196"/>
    </source>
</evidence>
<dbReference type="EC" id="1.9.3.1" evidence="6"/>
<proteinExistence type="predicted"/>
<evidence type="ECO:0000256" key="2">
    <source>
        <dbReference type="ARBA" id="ARBA00022723"/>
    </source>
</evidence>